<comment type="caution">
    <text evidence="10">The sequence shown here is derived from an EMBL/GenBank/DDBJ whole genome shotgun (WGS) entry which is preliminary data.</text>
</comment>
<dbReference type="EMBL" id="JRNR01000049">
    <property type="protein sequence ID" value="KGF49352.1"/>
    <property type="molecule type" value="Genomic_DNA"/>
</dbReference>
<dbReference type="Pfam" id="PF13734">
    <property type="entry name" value="Inhibitor_I69"/>
    <property type="match status" value="1"/>
</dbReference>
<dbReference type="Proteomes" id="UP000029538">
    <property type="component" value="Unassembled WGS sequence"/>
</dbReference>
<evidence type="ECO:0000256" key="7">
    <source>
        <dbReference type="SAM" id="MobiDB-lite"/>
    </source>
</evidence>
<dbReference type="GO" id="GO:0006508">
    <property type="term" value="P:proteolysis"/>
    <property type="evidence" value="ECO:0007669"/>
    <property type="project" value="UniProtKB-KW"/>
</dbReference>
<keyword evidence="4" id="KW-0378">Hydrolase</keyword>
<proteinExistence type="inferred from homology"/>
<evidence type="ECO:0000256" key="5">
    <source>
        <dbReference type="ARBA" id="ARBA00022807"/>
    </source>
</evidence>
<comment type="similarity">
    <text evidence="1">Belongs to the peptidase C10 family.</text>
</comment>
<evidence type="ECO:0000256" key="1">
    <source>
        <dbReference type="ARBA" id="ARBA00009693"/>
    </source>
</evidence>
<feature type="region of interest" description="Disordered" evidence="7">
    <location>
        <begin position="418"/>
        <end position="438"/>
    </location>
</feature>
<dbReference type="SUPFAM" id="SSF54001">
    <property type="entry name" value="Cysteine proteinases"/>
    <property type="match status" value="1"/>
</dbReference>
<feature type="region of interest" description="Disordered" evidence="7">
    <location>
        <begin position="555"/>
        <end position="574"/>
    </location>
</feature>
<feature type="signal peptide" evidence="8">
    <location>
        <begin position="1"/>
        <end position="19"/>
    </location>
</feature>
<protein>
    <recommendedName>
        <fullName evidence="9">Spi protease inhibitor domain-containing protein</fullName>
    </recommendedName>
</protein>
<reference evidence="10 11" key="1">
    <citation type="submission" date="2014-07" db="EMBL/GenBank/DDBJ databases">
        <authorList>
            <person name="McCorrison J."/>
            <person name="Sanka R."/>
            <person name="Torralba M."/>
            <person name="Gillis M."/>
            <person name="Haft D.H."/>
            <person name="Methe B."/>
            <person name="Sutton G."/>
            <person name="Nelson K.E."/>
        </authorList>
    </citation>
    <scope>NUCLEOTIDE SEQUENCE [LARGE SCALE GENOMIC DNA]</scope>
    <source>
        <strain evidence="10 11">DNF00882</strain>
    </source>
</reference>
<name>A0A096C334_9BACT</name>
<organism evidence="10 11">
    <name type="scientific">Prevotella disiens DNF00882</name>
    <dbReference type="NCBI Taxonomy" id="1401075"/>
    <lineage>
        <taxon>Bacteria</taxon>
        <taxon>Pseudomonadati</taxon>
        <taxon>Bacteroidota</taxon>
        <taxon>Bacteroidia</taxon>
        <taxon>Bacteroidales</taxon>
        <taxon>Prevotellaceae</taxon>
        <taxon>Prevotella</taxon>
    </lineage>
</organism>
<dbReference type="AlphaFoldDB" id="A0A096C334"/>
<feature type="active site" description="Nucleophile" evidence="6">
    <location>
        <position position="203"/>
    </location>
</feature>
<dbReference type="RefSeq" id="WP_036883154.1">
    <property type="nucleotide sequence ID" value="NZ_JRNR01000049.1"/>
</dbReference>
<evidence type="ECO:0000313" key="11">
    <source>
        <dbReference type="Proteomes" id="UP000029538"/>
    </source>
</evidence>
<feature type="chain" id="PRO_5001925175" description="Spi protease inhibitor domain-containing protein" evidence="8">
    <location>
        <begin position="20"/>
        <end position="962"/>
    </location>
</feature>
<dbReference type="NCBIfam" id="TIGR04183">
    <property type="entry name" value="Por_Secre_tail"/>
    <property type="match status" value="1"/>
</dbReference>
<evidence type="ECO:0000256" key="2">
    <source>
        <dbReference type="ARBA" id="ARBA00022670"/>
    </source>
</evidence>
<evidence type="ECO:0000259" key="9">
    <source>
        <dbReference type="Pfam" id="PF13734"/>
    </source>
</evidence>
<keyword evidence="2" id="KW-0645">Protease</keyword>
<gene>
    <name evidence="10" type="ORF">HMPREF0654_05480</name>
</gene>
<evidence type="ECO:0000313" key="10">
    <source>
        <dbReference type="EMBL" id="KGF49352.1"/>
    </source>
</evidence>
<evidence type="ECO:0000256" key="8">
    <source>
        <dbReference type="SAM" id="SignalP"/>
    </source>
</evidence>
<evidence type="ECO:0000256" key="4">
    <source>
        <dbReference type="ARBA" id="ARBA00022801"/>
    </source>
</evidence>
<keyword evidence="3 8" id="KW-0732">Signal</keyword>
<dbReference type="InterPro" id="IPR044934">
    <property type="entry name" value="Streptopain_sf"/>
</dbReference>
<keyword evidence="5" id="KW-0788">Thiol protease</keyword>
<dbReference type="Pfam" id="PF01640">
    <property type="entry name" value="Peptidase_C10"/>
    <property type="match status" value="1"/>
</dbReference>
<dbReference type="InterPro" id="IPR025896">
    <property type="entry name" value="Spi_Prtas-inh"/>
</dbReference>
<feature type="active site" description="Proton acceptor" evidence="6">
    <location>
        <position position="359"/>
    </location>
</feature>
<feature type="domain" description="Spi protease inhibitor" evidence="9">
    <location>
        <begin position="19"/>
        <end position="119"/>
    </location>
</feature>
<dbReference type="InterPro" id="IPR026444">
    <property type="entry name" value="Secre_tail"/>
</dbReference>
<feature type="compositionally biased region" description="Pro residues" evidence="7">
    <location>
        <begin position="559"/>
        <end position="571"/>
    </location>
</feature>
<dbReference type="InterPro" id="IPR038765">
    <property type="entry name" value="Papain-like_cys_pep_sf"/>
</dbReference>
<dbReference type="PRINTS" id="PR00797">
    <property type="entry name" value="STREPTOPAIN"/>
</dbReference>
<evidence type="ECO:0000256" key="6">
    <source>
        <dbReference type="PIRSR" id="PIRSR600200-1"/>
    </source>
</evidence>
<dbReference type="Gene3D" id="3.90.70.50">
    <property type="entry name" value="Peptidase C10, streptopain"/>
    <property type="match status" value="1"/>
</dbReference>
<dbReference type="GO" id="GO:0008234">
    <property type="term" value="F:cysteine-type peptidase activity"/>
    <property type="evidence" value="ECO:0007669"/>
    <property type="project" value="UniProtKB-KW"/>
</dbReference>
<dbReference type="InterPro" id="IPR000200">
    <property type="entry name" value="Peptidase_C10"/>
</dbReference>
<evidence type="ECO:0000256" key="3">
    <source>
        <dbReference type="ARBA" id="ARBA00022729"/>
    </source>
</evidence>
<accession>A0A096C334</accession>
<sequence length="962" mass="106491">MKKSILLYAATFLALSANAAPIGQAQALKLANKFFAQNSVSKRAAAKMAFKVTDQANKVQTENDLLYVINNGNADGYIILAGDNRVAPVLAYADKGHLEESMTTVNPNLQWMLEHYTLEMEWVQTNVKDVPHKAYQQLTSSVQVAEKNQVVKPLLQYDKTTKKLLPQAISWGQNYPFNKYTPHMQVYSRYYGRWYDQETPSGCVATGISTVMRWHQYPNKPKGQSGRYFWQKARKYIESIDFDKDPNNGYSWADMPAGIDGYGRDRATGKDVTERQADNIGRLLRDVGYSIQMNYSPRASGTFLNLCVAPLVNNFGYSNNLRHILRERYTTKEWWEQVTDELTNYGPIVYAGISRGGGHCFVLDGYSNDAINRYVHVDWGWNAMENGWYKLDILEPDTQGTGGGIGAFNKSQQMLRYLAPGNDPGPAPKPGTDDTAADAHDLTVPTQINAQVKKADNQTFAMDMKNTNLHKAYKGEIAAFLLDAKYSLEDQNAAQYCELFAKTNIDIAANSTQNVKFTGNLSAWKASKYRVVLAYPGTNDWTAFLDAGFVTIANTTEPTPDPTPDPEPTPDPQAKGYQLNMVQKANATVTYGNEAKVTYVITNTGDTEYKGKMALCYAYSKYSETFLKTNAISEGDEIIKIPAKSQATVTFYCNNSLYKQLTPGTYYLILGYEKQGVMTTLYSAGTDTRNAGTLTITEKKPDPTPTPSVTKGTVQMSSALFTQNGYSKGRDYATINKSSYYKNFEATYTLKSNEGYEGQVMFYLAKDRASQPIANTIQYANVKIGKNGTVNAKVTYNTADLNGYMLYARIAYKNADNRWQSGKYEGTPFFVSQSYYVNNPVASNSRKHPSLGPVGYCDESDLGNYSYTVGVKDEPNNGQVVDGINGIENTTNGVVTLSPTMATQFVNIMLGTEATATIYATTGAAVMNVALNAGVNNVNVSNLAPGMYIVKVAGETLRFVKK</sequence>